<gene>
    <name evidence="2" type="ORF">A9Q93_01255</name>
</gene>
<name>A0A1Z8BF79_9FLAO</name>
<evidence type="ECO:0000313" key="3">
    <source>
        <dbReference type="Proteomes" id="UP000196102"/>
    </source>
</evidence>
<feature type="transmembrane region" description="Helical" evidence="1">
    <location>
        <begin position="84"/>
        <end position="108"/>
    </location>
</feature>
<proteinExistence type="predicted"/>
<protein>
    <submittedName>
        <fullName evidence="2">Uncharacterized protein</fullName>
    </submittedName>
</protein>
<evidence type="ECO:0000256" key="1">
    <source>
        <dbReference type="SAM" id="Phobius"/>
    </source>
</evidence>
<dbReference type="Proteomes" id="UP000196102">
    <property type="component" value="Unassembled WGS sequence"/>
</dbReference>
<accession>A0A1Z8BF79</accession>
<dbReference type="AlphaFoldDB" id="A0A1Z8BF79"/>
<evidence type="ECO:0000313" key="2">
    <source>
        <dbReference type="EMBL" id="OUS21232.1"/>
    </source>
</evidence>
<organism evidence="2 3">
    <name type="scientific">Nonlabens dokdonensis</name>
    <dbReference type="NCBI Taxonomy" id="328515"/>
    <lineage>
        <taxon>Bacteria</taxon>
        <taxon>Pseudomonadati</taxon>
        <taxon>Bacteroidota</taxon>
        <taxon>Flavobacteriia</taxon>
        <taxon>Flavobacteriales</taxon>
        <taxon>Flavobacteriaceae</taxon>
        <taxon>Nonlabens</taxon>
    </lineage>
</organism>
<dbReference type="EMBL" id="MAAX01000021">
    <property type="protein sequence ID" value="OUS21232.1"/>
    <property type="molecule type" value="Genomic_DNA"/>
</dbReference>
<comment type="caution">
    <text evidence="2">The sequence shown here is derived from an EMBL/GenBank/DDBJ whole genome shotgun (WGS) entry which is preliminary data.</text>
</comment>
<keyword evidence="1" id="KW-0812">Transmembrane</keyword>
<feature type="transmembrane region" description="Helical" evidence="1">
    <location>
        <begin position="6"/>
        <end position="28"/>
    </location>
</feature>
<sequence>MVVYGIFKLFQLIPMSFGGSVQGMITAMKNNATLKKSRKKFKGLDETTYIYKKNNRKESFTPEQIQEAKDAFQIEVQREKRKTWLTLFLTLIVVPLILWAVVELYLFAFY</sequence>
<keyword evidence="1" id="KW-0472">Membrane</keyword>
<reference evidence="3" key="1">
    <citation type="journal article" date="2017" name="Proc. Natl. Acad. Sci. U.S.A.">
        <title>Simulation of Deepwater Horizon oil plume reveals substrate specialization within a complex community of hydrocarbon-degraders.</title>
        <authorList>
            <person name="Hu P."/>
            <person name="Dubinsky E.A."/>
            <person name="Probst A.J."/>
            <person name="Wang J."/>
            <person name="Sieber C.M.K."/>
            <person name="Tom L.M."/>
            <person name="Gardinali P."/>
            <person name="Banfield J.F."/>
            <person name="Atlas R.M."/>
            <person name="Andersen G.L."/>
        </authorList>
    </citation>
    <scope>NUCLEOTIDE SEQUENCE [LARGE SCALE GENOMIC DNA]</scope>
</reference>
<keyword evidence="1" id="KW-1133">Transmembrane helix</keyword>